<keyword evidence="7" id="KW-0175">Coiled coil</keyword>
<dbReference type="PROSITE" id="PS51831">
    <property type="entry name" value="HD"/>
    <property type="match status" value="1"/>
</dbReference>
<dbReference type="InterPro" id="IPR017705">
    <property type="entry name" value="Ribonuclease_Y"/>
</dbReference>
<dbReference type="Proteomes" id="UP000231464">
    <property type="component" value="Unassembled WGS sequence"/>
</dbReference>
<dbReference type="PANTHER" id="PTHR12826">
    <property type="entry name" value="RIBONUCLEASE Y"/>
    <property type="match status" value="1"/>
</dbReference>
<dbReference type="GO" id="GO:0006402">
    <property type="term" value="P:mRNA catabolic process"/>
    <property type="evidence" value="ECO:0007669"/>
    <property type="project" value="UniProtKB-UniRule"/>
</dbReference>
<dbReference type="SMART" id="SM00471">
    <property type="entry name" value="HDc"/>
    <property type="match status" value="1"/>
</dbReference>
<protein>
    <recommendedName>
        <fullName evidence="5 6">Ribonuclease Y</fullName>
        <shortName evidence="5">RNase Y</shortName>
        <ecNumber evidence="5 6">3.1.-.-</ecNumber>
    </recommendedName>
</protein>
<evidence type="ECO:0000256" key="7">
    <source>
        <dbReference type="SAM" id="Coils"/>
    </source>
</evidence>
<dbReference type="Gene3D" id="3.30.1370.10">
    <property type="entry name" value="K Homology domain, type 1"/>
    <property type="match status" value="1"/>
</dbReference>
<accession>A0A2M6WB15</accession>
<dbReference type="InterPro" id="IPR022711">
    <property type="entry name" value="RNase_Y_N"/>
</dbReference>
<dbReference type="CDD" id="cd22431">
    <property type="entry name" value="KH-I_RNaseY"/>
    <property type="match status" value="1"/>
</dbReference>
<dbReference type="InterPro" id="IPR006674">
    <property type="entry name" value="HD_domain"/>
</dbReference>
<dbReference type="PROSITE" id="PS50084">
    <property type="entry name" value="KH_TYPE_1"/>
    <property type="match status" value="1"/>
</dbReference>
<sequence>MLVYLLVGLGVGLGLGYLTRRYLARQYAESAEAKAERILEDAKIKQKDFLIQAKDKAIKIIDEAKKEESEKRREINALQSRLEKRETLFDQKLLEFEDKKQQLMDKAERVDKIKLEIEAVKEEQMQKLQKIAELTKEDAERILLENTERSVKEELLSRIRKIENQTQEELEKKAKELLTLTIERCASSHAAETTSSTVSIPTDEMKGRIIGREGRNIKTLENMLGVEIIVDDTPGAIIISGFSPIRRQVAKMTLEKLVADGRIHPGRIEETIEQSKKELALEIKKAGENAAYEVGVAGLDPKLVQILGRLKYRTSYGQNVLQHSIEVANLSALLAEELGANPALAKKAGLLHDIGKAVDHEVEGTHPEIGYNILKKYGLSEEIAKVAVEHHSDRPETLLGAIGKVADAISGARLGARKYTYENYIQRLGELEDTAKSFEGVEKAYAIQAGREVRVFVSPEKIDDYNAKKLAREIANKIETELKYPGEIKVNVIRETRVIEYAR</sequence>
<dbReference type="InterPro" id="IPR003607">
    <property type="entry name" value="HD/PDEase_dom"/>
</dbReference>
<dbReference type="EC" id="3.1.-.-" evidence="5 6"/>
<keyword evidence="4 5" id="KW-0694">RNA-binding</keyword>
<comment type="function">
    <text evidence="5">Endoribonuclease that initiates mRNA decay.</text>
</comment>
<dbReference type="SUPFAM" id="SSF109604">
    <property type="entry name" value="HD-domain/PDEase-like"/>
    <property type="match status" value="1"/>
</dbReference>
<dbReference type="GO" id="GO:0003723">
    <property type="term" value="F:RNA binding"/>
    <property type="evidence" value="ECO:0007669"/>
    <property type="project" value="UniProtKB-UniRule"/>
</dbReference>
<dbReference type="CDD" id="cd00077">
    <property type="entry name" value="HDc"/>
    <property type="match status" value="1"/>
</dbReference>
<organism evidence="9 10">
    <name type="scientific">Candidatus Kuenenbacteria bacterium CG10_big_fil_rev_8_21_14_0_10_36_11</name>
    <dbReference type="NCBI Taxonomy" id="1974618"/>
    <lineage>
        <taxon>Bacteria</taxon>
        <taxon>Candidatus Kueneniibacteriota</taxon>
    </lineage>
</organism>
<dbReference type="AlphaFoldDB" id="A0A2M6WB15"/>
<dbReference type="Gene3D" id="1.10.3210.10">
    <property type="entry name" value="Hypothetical protein af1432"/>
    <property type="match status" value="1"/>
</dbReference>
<keyword evidence="3 5" id="KW-0378">Hydrolase</keyword>
<dbReference type="GO" id="GO:0004521">
    <property type="term" value="F:RNA endonuclease activity"/>
    <property type="evidence" value="ECO:0007669"/>
    <property type="project" value="UniProtKB-UniRule"/>
</dbReference>
<evidence type="ECO:0000256" key="3">
    <source>
        <dbReference type="ARBA" id="ARBA00022801"/>
    </source>
</evidence>
<dbReference type="GO" id="GO:0005886">
    <property type="term" value="C:plasma membrane"/>
    <property type="evidence" value="ECO:0007669"/>
    <property type="project" value="UniProtKB-UniRule"/>
</dbReference>
<proteinExistence type="inferred from homology"/>
<dbReference type="InterPro" id="IPR036612">
    <property type="entry name" value="KH_dom_type_1_sf"/>
</dbReference>
<gene>
    <name evidence="5 9" type="primary">rny</name>
    <name evidence="9" type="ORF">COU23_01190</name>
</gene>
<dbReference type="SMART" id="SM00322">
    <property type="entry name" value="KH"/>
    <property type="match status" value="1"/>
</dbReference>
<dbReference type="SUPFAM" id="SSF54791">
    <property type="entry name" value="Eukaryotic type KH-domain (KH-domain type I)"/>
    <property type="match status" value="1"/>
</dbReference>
<dbReference type="EMBL" id="PFBP01000019">
    <property type="protein sequence ID" value="PIT89961.1"/>
    <property type="molecule type" value="Genomic_DNA"/>
</dbReference>
<evidence type="ECO:0000256" key="4">
    <source>
        <dbReference type="ARBA" id="ARBA00022884"/>
    </source>
</evidence>
<dbReference type="HAMAP" id="MF_00335">
    <property type="entry name" value="RNase_Y"/>
    <property type="match status" value="1"/>
</dbReference>
<reference evidence="10" key="1">
    <citation type="submission" date="2017-09" db="EMBL/GenBank/DDBJ databases">
        <title>Depth-based differentiation of microbial function through sediment-hosted aquifers and enrichment of novel symbionts in the deep terrestrial subsurface.</title>
        <authorList>
            <person name="Probst A.J."/>
            <person name="Ladd B."/>
            <person name="Jarett J.K."/>
            <person name="Geller-Mcgrath D.E."/>
            <person name="Sieber C.M.K."/>
            <person name="Emerson J.B."/>
            <person name="Anantharaman K."/>
            <person name="Thomas B.C."/>
            <person name="Malmstrom R."/>
            <person name="Stieglmeier M."/>
            <person name="Klingl A."/>
            <person name="Woyke T."/>
            <person name="Ryan C.M."/>
            <person name="Banfield J.F."/>
        </authorList>
    </citation>
    <scope>NUCLEOTIDE SEQUENCE [LARGE SCALE GENOMIC DNA]</scope>
</reference>
<feature type="domain" description="HD" evidence="8">
    <location>
        <begin position="320"/>
        <end position="412"/>
    </location>
</feature>
<name>A0A2M6WB15_9BACT</name>
<dbReference type="Pfam" id="PF12072">
    <property type="entry name" value="RNase_Y_N"/>
    <property type="match status" value="1"/>
</dbReference>
<feature type="coiled-coil region" evidence="7">
    <location>
        <begin position="28"/>
        <end position="172"/>
    </location>
</feature>
<dbReference type="InterPro" id="IPR006675">
    <property type="entry name" value="HDIG_dom"/>
</dbReference>
<dbReference type="InterPro" id="IPR004087">
    <property type="entry name" value="KH_dom"/>
</dbReference>
<evidence type="ECO:0000256" key="2">
    <source>
        <dbReference type="ARBA" id="ARBA00022759"/>
    </source>
</evidence>
<evidence type="ECO:0000313" key="9">
    <source>
        <dbReference type="EMBL" id="PIT89961.1"/>
    </source>
</evidence>
<keyword evidence="1 5" id="KW-0540">Nuclease</keyword>
<comment type="caution">
    <text evidence="9">The sequence shown here is derived from an EMBL/GenBank/DDBJ whole genome shotgun (WGS) entry which is preliminary data.</text>
</comment>
<evidence type="ECO:0000256" key="5">
    <source>
        <dbReference type="HAMAP-Rule" id="MF_00335"/>
    </source>
</evidence>
<dbReference type="Pfam" id="PF00013">
    <property type="entry name" value="KH_1"/>
    <property type="match status" value="1"/>
</dbReference>
<evidence type="ECO:0000256" key="6">
    <source>
        <dbReference type="NCBIfam" id="TIGR03319"/>
    </source>
</evidence>
<dbReference type="Pfam" id="PF01966">
    <property type="entry name" value="HD"/>
    <property type="match status" value="1"/>
</dbReference>
<dbReference type="NCBIfam" id="TIGR03319">
    <property type="entry name" value="RNase_Y"/>
    <property type="match status" value="1"/>
</dbReference>
<comment type="similarity">
    <text evidence="5">Belongs to the RNase Y family.</text>
</comment>
<evidence type="ECO:0000313" key="10">
    <source>
        <dbReference type="Proteomes" id="UP000231464"/>
    </source>
</evidence>
<dbReference type="GO" id="GO:0016787">
    <property type="term" value="F:hydrolase activity"/>
    <property type="evidence" value="ECO:0007669"/>
    <property type="project" value="UniProtKB-KW"/>
</dbReference>
<keyword evidence="2 5" id="KW-0255">Endonuclease</keyword>
<evidence type="ECO:0000256" key="1">
    <source>
        <dbReference type="ARBA" id="ARBA00022722"/>
    </source>
</evidence>
<dbReference type="NCBIfam" id="TIGR00277">
    <property type="entry name" value="HDIG"/>
    <property type="match status" value="1"/>
</dbReference>
<evidence type="ECO:0000259" key="8">
    <source>
        <dbReference type="PROSITE" id="PS51831"/>
    </source>
</evidence>
<dbReference type="PANTHER" id="PTHR12826:SF15">
    <property type="entry name" value="RIBONUCLEASE Y"/>
    <property type="match status" value="1"/>
</dbReference>
<dbReference type="InterPro" id="IPR004088">
    <property type="entry name" value="KH_dom_type_1"/>
</dbReference>